<dbReference type="Proteomes" id="UP000006755">
    <property type="component" value="Unassembled WGS sequence"/>
</dbReference>
<proteinExistence type="predicted"/>
<gene>
    <name evidence="1" type="ORF">B3C1_13384</name>
</gene>
<dbReference type="AlphaFoldDB" id="K2ILH1"/>
<dbReference type="OrthoDB" id="7063100at2"/>
<evidence type="ECO:0000313" key="2">
    <source>
        <dbReference type="Proteomes" id="UP000006755"/>
    </source>
</evidence>
<name>K2ILH1_9GAMM</name>
<protein>
    <submittedName>
        <fullName evidence="1">Uncharacterized protein</fullName>
    </submittedName>
</protein>
<accession>K2ILH1</accession>
<reference evidence="1 2" key="1">
    <citation type="journal article" date="2012" name="J. Bacteriol.">
        <title>Genome Sequence of Gallaecimonas xiamenensis Type Strain 3-C-1.</title>
        <authorList>
            <person name="Lai Q."/>
            <person name="Wang L."/>
            <person name="Wang W."/>
            <person name="Shao Z."/>
        </authorList>
    </citation>
    <scope>NUCLEOTIDE SEQUENCE [LARGE SCALE GENOMIC DNA]</scope>
    <source>
        <strain evidence="1 2">3-C-1</strain>
    </source>
</reference>
<organism evidence="1 2">
    <name type="scientific">Gallaecimonas xiamenensis 3-C-1</name>
    <dbReference type="NCBI Taxonomy" id="745411"/>
    <lineage>
        <taxon>Bacteria</taxon>
        <taxon>Pseudomonadati</taxon>
        <taxon>Pseudomonadota</taxon>
        <taxon>Gammaproteobacteria</taxon>
        <taxon>Enterobacterales</taxon>
        <taxon>Gallaecimonadaceae</taxon>
        <taxon>Gallaecimonas</taxon>
    </lineage>
</organism>
<comment type="caution">
    <text evidence="1">The sequence shown here is derived from an EMBL/GenBank/DDBJ whole genome shotgun (WGS) entry which is preliminary data.</text>
</comment>
<dbReference type="RefSeq" id="WP_008485463.1">
    <property type="nucleotide sequence ID" value="NZ_AMRI01000019.1"/>
</dbReference>
<dbReference type="STRING" id="745411.B3C1_13384"/>
<keyword evidence="2" id="KW-1185">Reference proteome</keyword>
<evidence type="ECO:0000313" key="1">
    <source>
        <dbReference type="EMBL" id="EKE70991.1"/>
    </source>
</evidence>
<sequence length="118" mass="13043">MSQILPRFVTLGELTPVHTAFVSDNGSHGWWFFAEVGLDGLPEVHAEGLGAPDPVLFSLIGSSSVRRAITEVPTDFQSLDAKPFFKEPLNHGHAFWSEEQQLLWLFLHTEADTQVLAG</sequence>
<dbReference type="EMBL" id="AMRI01000019">
    <property type="protein sequence ID" value="EKE70991.1"/>
    <property type="molecule type" value="Genomic_DNA"/>
</dbReference>